<dbReference type="EMBL" id="JGYK01000001">
    <property type="protein sequence ID" value="KFI39807.1"/>
    <property type="molecule type" value="Genomic_DNA"/>
</dbReference>
<organism evidence="1 2">
    <name type="scientific">Bifidobacterium actinocoloniiforme DSM 22766</name>
    <dbReference type="NCBI Taxonomy" id="1437605"/>
    <lineage>
        <taxon>Bacteria</taxon>
        <taxon>Bacillati</taxon>
        <taxon>Actinomycetota</taxon>
        <taxon>Actinomycetes</taxon>
        <taxon>Bifidobacteriales</taxon>
        <taxon>Bifidobacteriaceae</taxon>
        <taxon>Bifidobacterium</taxon>
    </lineage>
</organism>
<gene>
    <name evidence="1" type="ORF">BACT_0507</name>
</gene>
<dbReference type="PATRIC" id="fig|1437605.7.peg.234"/>
<dbReference type="eggNOG" id="COG2023">
    <property type="taxonomic scope" value="Bacteria"/>
</dbReference>
<evidence type="ECO:0000313" key="2">
    <source>
        <dbReference type="Proteomes" id="UP000029015"/>
    </source>
</evidence>
<evidence type="ECO:0008006" key="3">
    <source>
        <dbReference type="Google" id="ProtNLM"/>
    </source>
</evidence>
<keyword evidence="2" id="KW-1185">Reference proteome</keyword>
<evidence type="ECO:0000313" key="1">
    <source>
        <dbReference type="EMBL" id="KFI39807.1"/>
    </source>
</evidence>
<dbReference type="Proteomes" id="UP000029015">
    <property type="component" value="Unassembled WGS sequence"/>
</dbReference>
<accession>A0A086YZV7</accession>
<proteinExistence type="predicted"/>
<name>A0A086YZV7_9BIFI</name>
<dbReference type="KEGG" id="bact:AB656_01150"/>
<reference evidence="1 2" key="1">
    <citation type="submission" date="2014-03" db="EMBL/GenBank/DDBJ databases">
        <title>Genomics of Bifidobacteria.</title>
        <authorList>
            <person name="Ventura M."/>
            <person name="Milani C."/>
            <person name="Lugli G.A."/>
        </authorList>
    </citation>
    <scope>NUCLEOTIDE SEQUENCE [LARGE SCALE GENOMIC DNA]</scope>
    <source>
        <strain evidence="1 2">DSM 22766</strain>
    </source>
</reference>
<dbReference type="OrthoDB" id="3234149at2"/>
<comment type="caution">
    <text evidence="1">The sequence shown here is derived from an EMBL/GenBank/DDBJ whole genome shotgun (WGS) entry which is preliminary data.</text>
</comment>
<dbReference type="RefSeq" id="WP_033504595.1">
    <property type="nucleotide sequence ID" value="NZ_CP011786.1"/>
</dbReference>
<protein>
    <recommendedName>
        <fullName evidence="3">PhnA protein</fullName>
    </recommendedName>
</protein>
<sequence>MSQTVSQDPDGERFGRDLRLLRERLPDLRQIAARKASVMARQSRGGQRTVAPVPLNLGAWNLMEDIERYARSLGRAVGVRQRHVPAEGLLAAAIERQDQLRARPDATIIKRVAAVLVTRMDRQFTPPEDRTLIGYCDRCGAELWCGEEDIAGGWTVCPSCGRTLKVKEVQQIRILRLASCGTQGTAAGLCDLLKGCGVDIKRNTVSQWRKRGIIRQVGVQNGKPVYLLWDVWQALTRRTVTEN</sequence>
<dbReference type="AlphaFoldDB" id="A0A086YZV7"/>
<dbReference type="STRING" id="1437605.AB656_01150"/>